<evidence type="ECO:0000313" key="1">
    <source>
        <dbReference type="EMBL" id="KIJ26190.1"/>
    </source>
</evidence>
<name>A0A0C9ULN0_SPHS4</name>
<dbReference type="EMBL" id="KN837380">
    <property type="protein sequence ID" value="KIJ26190.1"/>
    <property type="molecule type" value="Genomic_DNA"/>
</dbReference>
<organism evidence="1 2">
    <name type="scientific">Sphaerobolus stellatus (strain SS14)</name>
    <dbReference type="NCBI Taxonomy" id="990650"/>
    <lineage>
        <taxon>Eukaryota</taxon>
        <taxon>Fungi</taxon>
        <taxon>Dikarya</taxon>
        <taxon>Basidiomycota</taxon>
        <taxon>Agaricomycotina</taxon>
        <taxon>Agaricomycetes</taxon>
        <taxon>Phallomycetidae</taxon>
        <taxon>Geastrales</taxon>
        <taxon>Sphaerobolaceae</taxon>
        <taxon>Sphaerobolus</taxon>
    </lineage>
</organism>
<evidence type="ECO:0000313" key="2">
    <source>
        <dbReference type="Proteomes" id="UP000054279"/>
    </source>
</evidence>
<accession>A0A0C9ULN0</accession>
<dbReference type="AlphaFoldDB" id="A0A0C9ULN0"/>
<dbReference type="Proteomes" id="UP000054279">
    <property type="component" value="Unassembled WGS sequence"/>
</dbReference>
<sequence length="120" mass="14040">MHRDWVAGQLSALQDSMLNDWYWFVWIISEEINNNVGIGLWILEEDLYTSSVYTYKYVSEKGLWVANIRRLMTKLMEDGTYKLWIDNLQVACLDDYSGFPPTTPVNAGEDEDLTEKTVQY</sequence>
<gene>
    <name evidence="1" type="ORF">M422DRAFT_272766</name>
</gene>
<protein>
    <submittedName>
        <fullName evidence="1">Uncharacterized protein</fullName>
    </submittedName>
</protein>
<dbReference type="HOGENOM" id="CLU_2051148_0_0_1"/>
<keyword evidence="2" id="KW-1185">Reference proteome</keyword>
<reference evidence="1 2" key="1">
    <citation type="submission" date="2014-06" db="EMBL/GenBank/DDBJ databases">
        <title>Evolutionary Origins and Diversification of the Mycorrhizal Mutualists.</title>
        <authorList>
            <consortium name="DOE Joint Genome Institute"/>
            <consortium name="Mycorrhizal Genomics Consortium"/>
            <person name="Kohler A."/>
            <person name="Kuo A."/>
            <person name="Nagy L.G."/>
            <person name="Floudas D."/>
            <person name="Copeland A."/>
            <person name="Barry K.W."/>
            <person name="Cichocki N."/>
            <person name="Veneault-Fourrey C."/>
            <person name="LaButti K."/>
            <person name="Lindquist E.A."/>
            <person name="Lipzen A."/>
            <person name="Lundell T."/>
            <person name="Morin E."/>
            <person name="Murat C."/>
            <person name="Riley R."/>
            <person name="Ohm R."/>
            <person name="Sun H."/>
            <person name="Tunlid A."/>
            <person name="Henrissat B."/>
            <person name="Grigoriev I.V."/>
            <person name="Hibbett D.S."/>
            <person name="Martin F."/>
        </authorList>
    </citation>
    <scope>NUCLEOTIDE SEQUENCE [LARGE SCALE GENOMIC DNA]</scope>
    <source>
        <strain evidence="1 2">SS14</strain>
    </source>
</reference>
<proteinExistence type="predicted"/>